<dbReference type="PANTHER" id="PTHR22916">
    <property type="entry name" value="GLYCOSYLTRANSFERASE"/>
    <property type="match status" value="1"/>
</dbReference>
<protein>
    <submittedName>
        <fullName evidence="2">Glycosyltransferase</fullName>
        <ecNumber evidence="2">2.4.-.-</ecNumber>
    </submittedName>
</protein>
<sequence>MSSTINIPQLSIIVPVYNKEAYIISSIDSILKQNFTDFELILVNDGSTDACGAICDHLAKKDSRIVVIHQNNQGVSSARNNGLKIAQGKYIGFVDCDDVLDADMYELLIHNALKYNVDISICGTKKIFPDKVEMYHDTKEIKLYDRAQAITALLTKEFSHSANDRIFTAEIARNVKFEGSMYEDTFYNFNALNLAEKIVFDDQVKYNYVVRDNSVSMTKFSTKYMDTVTFSKQMVQTCERSIPSIADEAKYFDLITNISLINLIFISGRQKYLNELRQATANLSDYYQYEFKRQIKPKHKYALMLFKTSPFVYEFLMKAYCNLANADVARKV</sequence>
<dbReference type="EC" id="2.4.-.-" evidence="2"/>
<accession>A0A9X1PDI0</accession>
<dbReference type="InterPro" id="IPR001173">
    <property type="entry name" value="Glyco_trans_2-like"/>
</dbReference>
<dbReference type="CDD" id="cd00761">
    <property type="entry name" value="Glyco_tranf_GTA_type"/>
    <property type="match status" value="1"/>
</dbReference>
<gene>
    <name evidence="2" type="ORF">LXM24_20820</name>
</gene>
<keyword evidence="2" id="KW-0808">Transferase</keyword>
<dbReference type="GO" id="GO:0016758">
    <property type="term" value="F:hexosyltransferase activity"/>
    <property type="evidence" value="ECO:0007669"/>
    <property type="project" value="UniProtKB-ARBA"/>
</dbReference>
<keyword evidence="2" id="KW-0328">Glycosyltransferase</keyword>
<dbReference type="Gene3D" id="3.90.550.10">
    <property type="entry name" value="Spore Coat Polysaccharide Biosynthesis Protein SpsA, Chain A"/>
    <property type="match status" value="1"/>
</dbReference>
<dbReference type="EMBL" id="JAJTTA010000004">
    <property type="protein sequence ID" value="MCF0042557.1"/>
    <property type="molecule type" value="Genomic_DNA"/>
</dbReference>
<feature type="domain" description="Glycosyltransferase 2-like" evidence="1">
    <location>
        <begin position="11"/>
        <end position="145"/>
    </location>
</feature>
<organism evidence="2 3">
    <name type="scientific">Dyadobacter fanqingshengii</name>
    <dbReference type="NCBI Taxonomy" id="2906443"/>
    <lineage>
        <taxon>Bacteria</taxon>
        <taxon>Pseudomonadati</taxon>
        <taxon>Bacteroidota</taxon>
        <taxon>Cytophagia</taxon>
        <taxon>Cytophagales</taxon>
        <taxon>Spirosomataceae</taxon>
        <taxon>Dyadobacter</taxon>
    </lineage>
</organism>
<dbReference type="PANTHER" id="PTHR22916:SF3">
    <property type="entry name" value="UDP-GLCNAC:BETAGAL BETA-1,3-N-ACETYLGLUCOSAMINYLTRANSFERASE-LIKE PROTEIN 1"/>
    <property type="match status" value="1"/>
</dbReference>
<keyword evidence="3" id="KW-1185">Reference proteome</keyword>
<proteinExistence type="predicted"/>
<name>A0A9X1PDI0_9BACT</name>
<evidence type="ECO:0000313" key="3">
    <source>
        <dbReference type="Proteomes" id="UP001139700"/>
    </source>
</evidence>
<evidence type="ECO:0000259" key="1">
    <source>
        <dbReference type="Pfam" id="PF00535"/>
    </source>
</evidence>
<dbReference type="InterPro" id="IPR029044">
    <property type="entry name" value="Nucleotide-diphossugar_trans"/>
</dbReference>
<comment type="caution">
    <text evidence="2">The sequence shown here is derived from an EMBL/GenBank/DDBJ whole genome shotgun (WGS) entry which is preliminary data.</text>
</comment>
<dbReference type="Pfam" id="PF00535">
    <property type="entry name" value="Glycos_transf_2"/>
    <property type="match status" value="1"/>
</dbReference>
<dbReference type="Proteomes" id="UP001139700">
    <property type="component" value="Unassembled WGS sequence"/>
</dbReference>
<evidence type="ECO:0000313" key="2">
    <source>
        <dbReference type="EMBL" id="MCF0042557.1"/>
    </source>
</evidence>
<reference evidence="2" key="1">
    <citation type="submission" date="2021-12" db="EMBL/GenBank/DDBJ databases">
        <title>Novel species in genus Dyadobacter.</title>
        <authorList>
            <person name="Ma C."/>
        </authorList>
    </citation>
    <scope>NUCLEOTIDE SEQUENCE</scope>
    <source>
        <strain evidence="2">CY399</strain>
    </source>
</reference>
<dbReference type="AlphaFoldDB" id="A0A9X1PDI0"/>
<dbReference type="SUPFAM" id="SSF53448">
    <property type="entry name" value="Nucleotide-diphospho-sugar transferases"/>
    <property type="match status" value="1"/>
</dbReference>
<dbReference type="RefSeq" id="WP_234615408.1">
    <property type="nucleotide sequence ID" value="NZ_CP098806.1"/>
</dbReference>